<evidence type="ECO:0000256" key="1">
    <source>
        <dbReference type="ARBA" id="ARBA00004945"/>
    </source>
</evidence>
<keyword evidence="5" id="KW-0486">Methionine biosynthesis</keyword>
<proteinExistence type="predicted"/>
<comment type="caution">
    <text evidence="7">The sequence shown here is derived from an EMBL/GenBank/DDBJ whole genome shotgun (WGS) entry which is preliminary data.</text>
</comment>
<keyword evidence="7" id="KW-0326">Glycosidase</keyword>
<comment type="pathway">
    <text evidence="1">Amino-acid biosynthesis; L-methionine biosynthesis via salvage pathway; S-methyl-5-thio-alpha-D-ribose 1-phosphate from S-methyl-5'-thioadenosine (hydrolase route): step 1/2.</text>
</comment>
<evidence type="ECO:0000256" key="5">
    <source>
        <dbReference type="ARBA" id="ARBA00023167"/>
    </source>
</evidence>
<evidence type="ECO:0000259" key="6">
    <source>
        <dbReference type="Pfam" id="PF01048"/>
    </source>
</evidence>
<dbReference type="PANTHER" id="PTHR46832">
    <property type="entry name" value="5'-METHYLTHIOADENOSINE/S-ADENOSYLHOMOCYSTEINE NUCLEOSIDASE"/>
    <property type="match status" value="1"/>
</dbReference>
<dbReference type="PANTHER" id="PTHR46832:SF1">
    <property type="entry name" value="5'-METHYLTHIOADENOSINE_S-ADENOSYLHOMOCYSTEINE NUCLEOSIDASE"/>
    <property type="match status" value="1"/>
</dbReference>
<dbReference type="GO" id="GO:0005829">
    <property type="term" value="C:cytosol"/>
    <property type="evidence" value="ECO:0007669"/>
    <property type="project" value="TreeGrafter"/>
</dbReference>
<keyword evidence="3" id="KW-0028">Amino-acid biosynthesis</keyword>
<gene>
    <name evidence="7" type="ORF">CMTB2_07396</name>
</gene>
<dbReference type="GO" id="GO:0019509">
    <property type="term" value="P:L-methionine salvage from methylthioadenosine"/>
    <property type="evidence" value="ECO:0007669"/>
    <property type="project" value="InterPro"/>
</dbReference>
<feature type="domain" description="Nucleoside phosphorylase" evidence="6">
    <location>
        <begin position="2"/>
        <end position="224"/>
    </location>
</feature>
<organism evidence="7 8">
    <name type="scientific">Caminibacter mediatlanticus TB-2</name>
    <dbReference type="NCBI Taxonomy" id="391592"/>
    <lineage>
        <taxon>Bacteria</taxon>
        <taxon>Pseudomonadati</taxon>
        <taxon>Campylobacterota</taxon>
        <taxon>Epsilonproteobacteria</taxon>
        <taxon>Nautiliales</taxon>
        <taxon>Nautiliaceae</taxon>
        <taxon>Caminibacter</taxon>
    </lineage>
</organism>
<dbReference type="GO" id="GO:0019284">
    <property type="term" value="P:L-methionine salvage from S-adenosylmethionine"/>
    <property type="evidence" value="ECO:0007669"/>
    <property type="project" value="TreeGrafter"/>
</dbReference>
<dbReference type="RefSeq" id="WP_007474049.1">
    <property type="nucleotide sequence ID" value="NZ_ABCJ01000002.1"/>
</dbReference>
<dbReference type="InterPro" id="IPR035994">
    <property type="entry name" value="Nucleoside_phosphorylase_sf"/>
</dbReference>
<evidence type="ECO:0000256" key="2">
    <source>
        <dbReference type="ARBA" id="ARBA00011974"/>
    </source>
</evidence>
<accession>A0AAI9AI52</accession>
<sequence length="230" mass="25644">MIGILCAMREELEPILEEVEVKEVVEYGKNKFYLAKFDNKDLVLAYSKIGKVNSATTATIMIEKFKAKKILFSGVAGAIDEDLKIGDLIIATKTCQHDIDLTVFGYPYGYIPESEVYFECDKSLNSIAKSVAKKLNLKLKEGIIASGDQFIHSKEKKEWIKKTFNASAIEMEGGAVGCVCFTLNIPFFMLRAISDSAEEGAGVDFDEFLEESSKVSAKFLIEMLKEIDEK</sequence>
<dbReference type="InterPro" id="IPR010049">
    <property type="entry name" value="MTA_SAH_Nsdase"/>
</dbReference>
<reference evidence="7 8" key="1">
    <citation type="journal article" date="2011" name="Stand. Genomic Sci.">
        <title>Draft genome sequence of Caminibacter mediatlanticus strain TB-2, an epsilonproteobacterium isolated from a deep-sea hydrothermal vent.</title>
        <authorList>
            <person name="Giovannelli D."/>
            <person name="Ferriera S."/>
            <person name="Johnson J."/>
            <person name="Kravitz S."/>
            <person name="Perez-Rodriguez I."/>
            <person name="Ricci J."/>
            <person name="O'Brien C."/>
            <person name="Voordeckers J.W."/>
            <person name="Bini E."/>
            <person name="Vetriani C."/>
        </authorList>
    </citation>
    <scope>NUCLEOTIDE SEQUENCE [LARGE SCALE GENOMIC DNA]</scope>
    <source>
        <strain evidence="7 8">TB-2</strain>
    </source>
</reference>
<dbReference type="SUPFAM" id="SSF53167">
    <property type="entry name" value="Purine and uridine phosphorylases"/>
    <property type="match status" value="1"/>
</dbReference>
<dbReference type="Gene3D" id="3.40.50.1580">
    <property type="entry name" value="Nucleoside phosphorylase domain"/>
    <property type="match status" value="1"/>
</dbReference>
<dbReference type="AlphaFoldDB" id="A0AAI9AI52"/>
<dbReference type="InterPro" id="IPR000845">
    <property type="entry name" value="Nucleoside_phosphorylase_d"/>
</dbReference>
<keyword evidence="4 7" id="KW-0378">Hydrolase</keyword>
<evidence type="ECO:0000313" key="8">
    <source>
        <dbReference type="Proteomes" id="UP000003288"/>
    </source>
</evidence>
<dbReference type="GO" id="GO:0008782">
    <property type="term" value="F:adenosylhomocysteine nucleosidase activity"/>
    <property type="evidence" value="ECO:0007669"/>
    <property type="project" value="UniProtKB-EC"/>
</dbReference>
<evidence type="ECO:0000256" key="4">
    <source>
        <dbReference type="ARBA" id="ARBA00022801"/>
    </source>
</evidence>
<dbReference type="Pfam" id="PF01048">
    <property type="entry name" value="PNP_UDP_1"/>
    <property type="match status" value="1"/>
</dbReference>
<dbReference type="NCBIfam" id="TIGR01704">
    <property type="entry name" value="MTA_SAH-Nsdase"/>
    <property type="match status" value="1"/>
</dbReference>
<dbReference type="NCBIfam" id="NF004079">
    <property type="entry name" value="PRK05584.1"/>
    <property type="match status" value="1"/>
</dbReference>
<protein>
    <recommendedName>
        <fullName evidence="2">adenosylhomocysteine nucleosidase</fullName>
        <ecNumber evidence="2">3.2.2.9</ecNumber>
    </recommendedName>
</protein>
<dbReference type="GO" id="GO:0009164">
    <property type="term" value="P:nucleoside catabolic process"/>
    <property type="evidence" value="ECO:0007669"/>
    <property type="project" value="InterPro"/>
</dbReference>
<dbReference type="EC" id="3.2.2.9" evidence="2"/>
<dbReference type="EMBL" id="ABCJ01000002">
    <property type="protein sequence ID" value="EDM24061.1"/>
    <property type="molecule type" value="Genomic_DNA"/>
</dbReference>
<dbReference type="Proteomes" id="UP000003288">
    <property type="component" value="Unassembled WGS sequence"/>
</dbReference>
<evidence type="ECO:0000256" key="3">
    <source>
        <dbReference type="ARBA" id="ARBA00022605"/>
    </source>
</evidence>
<name>A0AAI9AI52_9BACT</name>
<evidence type="ECO:0000313" key="7">
    <source>
        <dbReference type="EMBL" id="EDM24061.1"/>
    </source>
</evidence>
<dbReference type="CDD" id="cd09008">
    <property type="entry name" value="MTAN"/>
    <property type="match status" value="1"/>
</dbReference>
<dbReference type="GO" id="GO:0008930">
    <property type="term" value="F:methylthioadenosine nucleosidase activity"/>
    <property type="evidence" value="ECO:0007669"/>
    <property type="project" value="InterPro"/>
</dbReference>